<feature type="region of interest" description="Disordered" evidence="1">
    <location>
        <begin position="64"/>
        <end position="106"/>
    </location>
</feature>
<proteinExistence type="predicted"/>
<feature type="non-terminal residue" evidence="2">
    <location>
        <position position="290"/>
    </location>
</feature>
<evidence type="ECO:0000313" key="2">
    <source>
        <dbReference type="EMBL" id="GMS91210.1"/>
    </source>
</evidence>
<name>A0AAV5T7Z0_9BILA</name>
<dbReference type="Proteomes" id="UP001432027">
    <property type="component" value="Unassembled WGS sequence"/>
</dbReference>
<gene>
    <name evidence="2" type="ORF">PENTCL1PPCAC_13385</name>
</gene>
<organism evidence="2 3">
    <name type="scientific">Pristionchus entomophagus</name>
    <dbReference type="NCBI Taxonomy" id="358040"/>
    <lineage>
        <taxon>Eukaryota</taxon>
        <taxon>Metazoa</taxon>
        <taxon>Ecdysozoa</taxon>
        <taxon>Nematoda</taxon>
        <taxon>Chromadorea</taxon>
        <taxon>Rhabditida</taxon>
        <taxon>Rhabditina</taxon>
        <taxon>Diplogasteromorpha</taxon>
        <taxon>Diplogasteroidea</taxon>
        <taxon>Neodiplogasteridae</taxon>
        <taxon>Pristionchus</taxon>
    </lineage>
</organism>
<evidence type="ECO:0000313" key="3">
    <source>
        <dbReference type="Proteomes" id="UP001432027"/>
    </source>
</evidence>
<feature type="non-terminal residue" evidence="2">
    <location>
        <position position="1"/>
    </location>
</feature>
<dbReference type="EMBL" id="BTSX01000003">
    <property type="protein sequence ID" value="GMS91210.1"/>
    <property type="molecule type" value="Genomic_DNA"/>
</dbReference>
<sequence length="290" mass="32804">SSETIVSEKKRRLSRSVVRPAKYNDYVGYSDKKSKGSETKNEKIFVIEFDDSLADLIGNEEEKGEIIDQTAKNENGSSESVVSEKRRRPSRSVVRPPKYNDYVGYSDKKTKGSVKTSENIFGSESHDSIIDNLIEEEEKKEETIDPQNTALPISDEREREITVLSLSAEEIKRLSHMKEQCFSLFMKEAGLDTIALCPSKTEKIRLSQLKKECFSVAIEKEKSNGNATPKCVLCVCDGSEFTIRQTEEKVHSTPQCVMCEVHPTTVCAYVDHLRKCHKSKLIMNGIYLLC</sequence>
<evidence type="ECO:0000256" key="1">
    <source>
        <dbReference type="SAM" id="MobiDB-lite"/>
    </source>
</evidence>
<protein>
    <submittedName>
        <fullName evidence="2">Uncharacterized protein</fullName>
    </submittedName>
</protein>
<dbReference type="AlphaFoldDB" id="A0AAV5T7Z0"/>
<keyword evidence="3" id="KW-1185">Reference proteome</keyword>
<reference evidence="2" key="1">
    <citation type="submission" date="2023-10" db="EMBL/GenBank/DDBJ databases">
        <title>Genome assembly of Pristionchus species.</title>
        <authorList>
            <person name="Yoshida K."/>
            <person name="Sommer R.J."/>
        </authorList>
    </citation>
    <scope>NUCLEOTIDE SEQUENCE</scope>
    <source>
        <strain evidence="2">RS0144</strain>
    </source>
</reference>
<comment type="caution">
    <text evidence="2">The sequence shown here is derived from an EMBL/GenBank/DDBJ whole genome shotgun (WGS) entry which is preliminary data.</text>
</comment>
<accession>A0AAV5T7Z0</accession>